<feature type="transmembrane region" description="Helical" evidence="1">
    <location>
        <begin position="322"/>
        <end position="341"/>
    </location>
</feature>
<feature type="transmembrane region" description="Helical" evidence="1">
    <location>
        <begin position="421"/>
        <end position="442"/>
    </location>
</feature>
<reference evidence="2" key="1">
    <citation type="journal article" date="2015" name="Proc. Natl. Acad. Sci. U.S.A.">
        <title>Networks of energetic and metabolic interactions define dynamics in microbial communities.</title>
        <authorList>
            <person name="Embree M."/>
            <person name="Liu J.K."/>
            <person name="Al-Bassam M.M."/>
            <person name="Zengler K."/>
        </authorList>
    </citation>
    <scope>NUCLEOTIDE SEQUENCE</scope>
</reference>
<feature type="transmembrane region" description="Helical" evidence="1">
    <location>
        <begin position="250"/>
        <end position="271"/>
    </location>
</feature>
<keyword evidence="1" id="KW-0472">Membrane</keyword>
<sequence length="512" mass="55467">MTTEKTAGQNRFWGETTAFLALFLDNVGTLIFFSAILVFTFNYPADIILTRMIPGTAVGICIGDLVYTWLAMRLRKKTGRTDVTAMPLGIDTPSTIGIAYAVMGPAYVATQDAQLTWHIGMATLFMIGAVKIITSFFGSWIQRIIPTAGLLGPLAGIGLLLLGFLPLLELFNEAIVGMVALGLIFTALMSKMQLPGRLPGVLMAVLLGTVIHFFLGYSGYLPEFNAPTLAMNFSLPVFSIEFLKTLPHSIQYLTIAIPFGILTIIGGINNTESARLAGDDYRTRDILLTEAFSSLIAAFFGGVAQTTPYIGHPAYKKMGATWWYTLLTGLLIGIFSVIGLLSLFVSLIPRAVIAPIFMFIGFEIMRQAYNDSPQSHSPAVSLSLLPVVASLILIIMGQFLGAIGATPDKLPVRLQNMHQTLIMLSNGFIITGLLWGSMLAFLIDHKAKLAALCAAVCAVLTLFGIIHSIMPSGELYLPWHITTHAHYMTATAYFALSGILLLLTGKQNESKL</sequence>
<feature type="transmembrane region" description="Helical" evidence="1">
    <location>
        <begin position="291"/>
        <end position="310"/>
    </location>
</feature>
<feature type="transmembrane region" description="Helical" evidence="1">
    <location>
        <begin position="115"/>
        <end position="137"/>
    </location>
</feature>
<evidence type="ECO:0000256" key="1">
    <source>
        <dbReference type="SAM" id="Phobius"/>
    </source>
</evidence>
<keyword evidence="1" id="KW-0812">Transmembrane</keyword>
<feature type="transmembrane region" description="Helical" evidence="1">
    <location>
        <begin position="52"/>
        <end position="71"/>
    </location>
</feature>
<dbReference type="AlphaFoldDB" id="A0A0W8FSS4"/>
<evidence type="ECO:0000313" key="2">
    <source>
        <dbReference type="EMBL" id="KUG23790.1"/>
    </source>
</evidence>
<protein>
    <submittedName>
        <fullName evidence="2">Xanthine-uracil permease</fullName>
    </submittedName>
</protein>
<keyword evidence="1" id="KW-1133">Transmembrane helix</keyword>
<name>A0A0W8FSS4_9ZZZZ</name>
<feature type="transmembrane region" description="Helical" evidence="1">
    <location>
        <begin position="377"/>
        <end position="401"/>
    </location>
</feature>
<comment type="caution">
    <text evidence="2">The sequence shown here is derived from an EMBL/GenBank/DDBJ whole genome shotgun (WGS) entry which is preliminary data.</text>
</comment>
<accession>A0A0W8FSS4</accession>
<feature type="transmembrane region" description="Helical" evidence="1">
    <location>
        <begin position="449"/>
        <end position="470"/>
    </location>
</feature>
<dbReference type="EMBL" id="LNQE01000886">
    <property type="protein sequence ID" value="KUG23790.1"/>
    <property type="molecule type" value="Genomic_DNA"/>
</dbReference>
<feature type="transmembrane region" description="Helical" evidence="1">
    <location>
        <begin position="201"/>
        <end position="220"/>
    </location>
</feature>
<feature type="transmembrane region" description="Helical" evidence="1">
    <location>
        <begin position="170"/>
        <end position="189"/>
    </location>
</feature>
<proteinExistence type="predicted"/>
<feature type="transmembrane region" description="Helical" evidence="1">
    <location>
        <begin position="83"/>
        <end position="103"/>
    </location>
</feature>
<feature type="transmembrane region" description="Helical" evidence="1">
    <location>
        <begin position="12"/>
        <end position="40"/>
    </location>
</feature>
<feature type="transmembrane region" description="Helical" evidence="1">
    <location>
        <begin position="485"/>
        <end position="503"/>
    </location>
</feature>
<feature type="transmembrane region" description="Helical" evidence="1">
    <location>
        <begin position="144"/>
        <end position="164"/>
    </location>
</feature>
<gene>
    <name evidence="2" type="ORF">ASZ90_006386</name>
</gene>
<dbReference type="PANTHER" id="PTHR31610:SF0">
    <property type="entry name" value="SLC26A_SULP TRANSPORTER DOMAIN-CONTAINING PROTEIN"/>
    <property type="match status" value="1"/>
</dbReference>
<organism evidence="2">
    <name type="scientific">hydrocarbon metagenome</name>
    <dbReference type="NCBI Taxonomy" id="938273"/>
    <lineage>
        <taxon>unclassified sequences</taxon>
        <taxon>metagenomes</taxon>
        <taxon>ecological metagenomes</taxon>
    </lineage>
</organism>
<dbReference type="PANTHER" id="PTHR31610">
    <property type="entry name" value="SLR0360 PROTEIN"/>
    <property type="match status" value="1"/>
</dbReference>